<evidence type="ECO:0000259" key="6">
    <source>
        <dbReference type="Pfam" id="PF01103"/>
    </source>
</evidence>
<organism evidence="8 11">
    <name type="scientific">Sarcoptes scabiei</name>
    <name type="common">Itch mite</name>
    <name type="synonym">Acarus scabiei</name>
    <dbReference type="NCBI Taxonomy" id="52283"/>
    <lineage>
        <taxon>Eukaryota</taxon>
        <taxon>Metazoa</taxon>
        <taxon>Ecdysozoa</taxon>
        <taxon>Arthropoda</taxon>
        <taxon>Chelicerata</taxon>
        <taxon>Arachnida</taxon>
        <taxon>Acari</taxon>
        <taxon>Acariformes</taxon>
        <taxon>Sarcoptiformes</taxon>
        <taxon>Astigmata</taxon>
        <taxon>Psoroptidia</taxon>
        <taxon>Sarcoptoidea</taxon>
        <taxon>Sarcoptidae</taxon>
        <taxon>Sarcoptinae</taxon>
        <taxon>Sarcoptes</taxon>
    </lineage>
</organism>
<dbReference type="GO" id="GO:0033108">
    <property type="term" value="P:mitochondrial respiratory chain complex assembly"/>
    <property type="evidence" value="ECO:0007669"/>
    <property type="project" value="TreeGrafter"/>
</dbReference>
<evidence type="ECO:0000313" key="10">
    <source>
        <dbReference type="Proteomes" id="UP000070412"/>
    </source>
</evidence>
<dbReference type="AlphaFoldDB" id="A0A132ADL5"/>
<evidence type="ECO:0000256" key="4">
    <source>
        <dbReference type="ARBA" id="ARBA00022692"/>
    </source>
</evidence>
<keyword evidence="4" id="KW-0812">Transmembrane</keyword>
<dbReference type="InterPro" id="IPR039910">
    <property type="entry name" value="D15-like"/>
</dbReference>
<keyword evidence="10" id="KW-1185">Reference proteome</keyword>
<dbReference type="VEuPathDB" id="VectorBase:SSCA008299"/>
<dbReference type="Proteomes" id="UP000070412">
    <property type="component" value="Unassembled WGS sequence"/>
</dbReference>
<dbReference type="EnsemblMetazoa" id="SSS_7842s_mrna">
    <property type="protein sequence ID" value="KAF7494496.1"/>
    <property type="gene ID" value="SSS_7842"/>
</dbReference>
<gene>
    <name evidence="8" type="ORF">QR98_0076040</name>
    <name evidence="7" type="ORF">SSS_7842</name>
</gene>
<accession>A0A132ADL5</accession>
<dbReference type="OrthoDB" id="1724197at2759"/>
<evidence type="ECO:0000313" key="11">
    <source>
        <dbReference type="Proteomes" id="UP000616769"/>
    </source>
</evidence>
<dbReference type="PANTHER" id="PTHR12815:SF18">
    <property type="entry name" value="SORTING AND ASSEMBLY MACHINERY COMPONENT 50 HOMOLOG"/>
    <property type="match status" value="1"/>
</dbReference>
<feature type="domain" description="Bacterial surface antigen (D15)" evidence="6">
    <location>
        <begin position="17"/>
        <end position="266"/>
    </location>
</feature>
<dbReference type="GO" id="GO:0045040">
    <property type="term" value="P:protein insertion into mitochondrial outer membrane"/>
    <property type="evidence" value="ECO:0007669"/>
    <property type="project" value="TreeGrafter"/>
</dbReference>
<dbReference type="PANTHER" id="PTHR12815">
    <property type="entry name" value="SORTING AND ASSEMBLY MACHINERY SAMM50 PROTEIN FAMILY MEMBER"/>
    <property type="match status" value="1"/>
</dbReference>
<dbReference type="Gene3D" id="2.40.160.50">
    <property type="entry name" value="membrane protein fhac: a member of the omp85/tpsb transporter family"/>
    <property type="match status" value="1"/>
</dbReference>
<comment type="similarity">
    <text evidence="2">Belongs to the SAM50/omp85 family.</text>
</comment>
<dbReference type="EMBL" id="WVUK01000053">
    <property type="protein sequence ID" value="KAF7494496.1"/>
    <property type="molecule type" value="Genomic_DNA"/>
</dbReference>
<keyword evidence="3" id="KW-1134">Transmembrane beta strand</keyword>
<keyword evidence="5" id="KW-0472">Membrane</keyword>
<dbReference type="Proteomes" id="UP000616769">
    <property type="component" value="Unassembled WGS sequence"/>
</dbReference>
<evidence type="ECO:0000313" key="9">
    <source>
        <dbReference type="EnsemblMetazoa" id="KAF7494496.1"/>
    </source>
</evidence>
<evidence type="ECO:0000313" key="7">
    <source>
        <dbReference type="EMBL" id="KAF7494496.1"/>
    </source>
</evidence>
<evidence type="ECO:0000256" key="5">
    <source>
        <dbReference type="ARBA" id="ARBA00023136"/>
    </source>
</evidence>
<proteinExistence type="inferred from homology"/>
<comment type="subcellular location">
    <subcellularLocation>
        <location evidence="1">Mitochondrion outer membrane</location>
        <topology evidence="1">Multi-pass membrane protein</topology>
    </subcellularLocation>
</comment>
<reference evidence="7" key="3">
    <citation type="submission" date="2020-01" db="EMBL/GenBank/DDBJ databases">
        <authorList>
            <person name="Korhonen P.K.K."/>
            <person name="Guangxu M.G."/>
            <person name="Wang T.W."/>
            <person name="Stroehlein A.J.S."/>
            <person name="Young N.D."/>
            <person name="Ang C.-S.A."/>
            <person name="Fernando D.W.F."/>
            <person name="Lu H.L."/>
            <person name="Taylor S.T."/>
            <person name="Ehtesham M.E.M."/>
            <person name="Najaraj S.H.N."/>
            <person name="Harsha G.H.G."/>
            <person name="Madugundu A.M."/>
            <person name="Renuse S.R."/>
            <person name="Holt D.H."/>
            <person name="Pandey A.P."/>
            <person name="Papenfuss A.P."/>
            <person name="Gasser R.B.G."/>
            <person name="Fischer K.F."/>
        </authorList>
    </citation>
    <scope>NUCLEOTIDE SEQUENCE</scope>
    <source>
        <strain evidence="7">SSS_KF_BRIS2020</strain>
    </source>
</reference>
<evidence type="ECO:0000256" key="1">
    <source>
        <dbReference type="ARBA" id="ARBA00004374"/>
    </source>
</evidence>
<dbReference type="Pfam" id="PF01103">
    <property type="entry name" value="Omp85"/>
    <property type="match status" value="1"/>
</dbReference>
<sequence>MQLSKYCPWSGHNEVNRNLQTTLKIQPNLRHLHQFQCETSWRYLTAISESTNVDFEIVEQFGHSLKTSLSHHYTYDNRDCSVMPSRGTLIKTINEYAGFQRNGVSFLKHEIQLQHNLSSFLQLSLKGGILKNFNNVTVSDKFFLGGPLNLRGFEMFGVGPHGDQNFSSLGANKYWTGALHLYCPLPLSNSSLDRLLQLHAFINTGSISNKLEDLYQKSNLRLSYGAGLVCTVGRYARLELNYSLPIWFNQKSDKLHKGIQFGIGLSYV</sequence>
<reference evidence="8 11" key="1">
    <citation type="journal article" date="2015" name="Parasit. Vectors">
        <title>Draft genome of the scabies mite.</title>
        <authorList>
            <person name="Rider S.D.Jr."/>
            <person name="Morgan M.S."/>
            <person name="Arlian L.G."/>
        </authorList>
    </citation>
    <scope>NUCLEOTIDE SEQUENCE [LARGE SCALE GENOMIC DNA]</scope>
    <source>
        <strain evidence="8">Arlian Lab</strain>
    </source>
</reference>
<reference evidence="9" key="4">
    <citation type="submission" date="2022-06" db="UniProtKB">
        <authorList>
            <consortium name="EnsemblMetazoa"/>
        </authorList>
    </citation>
    <scope>IDENTIFICATION</scope>
</reference>
<evidence type="ECO:0000313" key="8">
    <source>
        <dbReference type="EMBL" id="KPM09074.1"/>
    </source>
</evidence>
<dbReference type="EMBL" id="JXLN01013089">
    <property type="protein sequence ID" value="KPM09074.1"/>
    <property type="molecule type" value="Genomic_DNA"/>
</dbReference>
<evidence type="ECO:0000256" key="3">
    <source>
        <dbReference type="ARBA" id="ARBA00022452"/>
    </source>
</evidence>
<dbReference type="InterPro" id="IPR000184">
    <property type="entry name" value="Bac_surfAg_D15"/>
</dbReference>
<name>A0A132ADL5_SARSC</name>
<evidence type="ECO:0000256" key="2">
    <source>
        <dbReference type="ARBA" id="ARBA00010913"/>
    </source>
</evidence>
<reference evidence="10" key="2">
    <citation type="journal article" date="2020" name="PLoS Negl. Trop. Dis.">
        <title>High-quality nuclear genome for Sarcoptes scabiei-A critical resource for a neglected parasite.</title>
        <authorList>
            <person name="Korhonen P.K."/>
            <person name="Gasser R.B."/>
            <person name="Ma G."/>
            <person name="Wang T."/>
            <person name="Stroehlein A.J."/>
            <person name="Young N.D."/>
            <person name="Ang C.S."/>
            <person name="Fernando D.D."/>
            <person name="Lu H.C."/>
            <person name="Taylor S."/>
            <person name="Reynolds S.L."/>
            <person name="Mofiz E."/>
            <person name="Najaraj S.H."/>
            <person name="Gowda H."/>
            <person name="Madugundu A."/>
            <person name="Renuse S."/>
            <person name="Holt D."/>
            <person name="Pandey A."/>
            <person name="Papenfuss A.T."/>
            <person name="Fischer K."/>
        </authorList>
    </citation>
    <scope>NUCLEOTIDE SEQUENCE [LARGE SCALE GENOMIC DNA]</scope>
</reference>
<protein>
    <submittedName>
        <fullName evidence="7">Sorting and assembly machinery component 50 -like protein B</fullName>
    </submittedName>
</protein>
<dbReference type="GO" id="GO:0005741">
    <property type="term" value="C:mitochondrial outer membrane"/>
    <property type="evidence" value="ECO:0007669"/>
    <property type="project" value="UniProtKB-SubCell"/>
</dbReference>